<feature type="domain" description="Histone deacetylase" evidence="5">
    <location>
        <begin position="22"/>
        <end position="317"/>
    </location>
</feature>
<dbReference type="InterPro" id="IPR037138">
    <property type="entry name" value="His_deacetylse_dom_sf"/>
</dbReference>
<sequence>MGGKAFLIYDEEYLSYKLSDDHPLNPQRYALTVELMQIAGILNPGEIIPPRRATLDELYLVHDPAYVEAVIKLSSNPAKVTGSSFGLGSEDNPIFYGMHEAAALIAGGSALAAEMVYEGKADHVFNVAGGLHHALRDSASGFCIYNDLAVAIAKLRENGLKVAYVDLDAHHGDGVQWLFYQDPGVLTISIHETGRYLFPGTGSITELGEGAAYGTKVNIPLEPYTEDDSWLGALEEVVPDIIRKFKPDVLVTQHGCDSHRLDPLTHLANTTYVFQESTRLLHDLAHEVCDGRWVAGGGGGYDYWRVVPRAWAIVWAEMTGRVLPYDVPADFWRKYEKKAGLFLPRTFLDEGTSGIPLERRREITTKNQKTVERLKNALALFWS</sequence>
<comment type="pathway">
    <text evidence="1">Ketone degradation; acetoin degradation.</text>
</comment>
<keyword evidence="7" id="KW-1185">Reference proteome</keyword>
<reference evidence="7" key="1">
    <citation type="submission" date="2016-12" db="EMBL/GenBank/DDBJ databases">
        <title>Draft Genome Sequences od Carboxydothermus pertinax and islandicus, Hydrogenogenic Carboxydotrophic Bacteria.</title>
        <authorList>
            <person name="Fukuyama Y."/>
            <person name="Ohmae K."/>
            <person name="Yoneda Y."/>
            <person name="Yoshida T."/>
            <person name="Sako Y."/>
        </authorList>
    </citation>
    <scope>NUCLEOTIDE SEQUENCE [LARGE SCALE GENOMIC DNA]</scope>
    <source>
        <strain evidence="7">Ug1</strain>
    </source>
</reference>
<dbReference type="PRINTS" id="PR01270">
    <property type="entry name" value="HDASUPER"/>
</dbReference>
<evidence type="ECO:0000313" key="7">
    <source>
        <dbReference type="Proteomes" id="UP000187485"/>
    </source>
</evidence>
<dbReference type="PANTHER" id="PTHR10625:SF10">
    <property type="entry name" value="HISTONE DEACETYLASE HDAC1"/>
    <property type="match status" value="1"/>
</dbReference>
<evidence type="ECO:0000256" key="4">
    <source>
        <dbReference type="ARBA" id="ARBA00022627"/>
    </source>
</evidence>
<dbReference type="PANTHER" id="PTHR10625">
    <property type="entry name" value="HISTONE DEACETYLASE HDAC1-RELATED"/>
    <property type="match status" value="1"/>
</dbReference>
<dbReference type="InterPro" id="IPR003085">
    <property type="entry name" value="AcuC"/>
</dbReference>
<dbReference type="GO" id="GO:0004407">
    <property type="term" value="F:histone deacetylase activity"/>
    <property type="evidence" value="ECO:0007669"/>
    <property type="project" value="TreeGrafter"/>
</dbReference>
<evidence type="ECO:0000313" key="6">
    <source>
        <dbReference type="EMBL" id="GAV22814.1"/>
    </source>
</evidence>
<dbReference type="GO" id="GO:0045150">
    <property type="term" value="P:acetoin catabolic process"/>
    <property type="evidence" value="ECO:0007669"/>
    <property type="project" value="UniProtKB-UniPathway"/>
</dbReference>
<dbReference type="InterPro" id="IPR023801">
    <property type="entry name" value="His_deacetylse_dom"/>
</dbReference>
<protein>
    <recommendedName>
        <fullName evidence="3">Acetoin utilization protein AcuC</fullName>
    </recommendedName>
</protein>
<dbReference type="GO" id="GO:0040029">
    <property type="term" value="P:epigenetic regulation of gene expression"/>
    <property type="evidence" value="ECO:0007669"/>
    <property type="project" value="TreeGrafter"/>
</dbReference>
<proteinExistence type="inferred from homology"/>
<dbReference type="AlphaFoldDB" id="A0A1L8CVC1"/>
<dbReference type="OrthoDB" id="9808367at2"/>
<accession>A0A1L8CVC1</accession>
<dbReference type="RefSeq" id="WP_075859273.1">
    <property type="nucleotide sequence ID" value="NZ_BDJK01000020.1"/>
</dbReference>
<comment type="caution">
    <text evidence="6">The sequence shown here is derived from an EMBL/GenBank/DDBJ whole genome shotgun (WGS) entry which is preliminary data.</text>
</comment>
<evidence type="ECO:0000259" key="5">
    <source>
        <dbReference type="Pfam" id="PF00850"/>
    </source>
</evidence>
<name>A0A1L8CVC1_9THEO</name>
<dbReference type="Proteomes" id="UP000187485">
    <property type="component" value="Unassembled WGS sequence"/>
</dbReference>
<dbReference type="EMBL" id="BDJK01000020">
    <property type="protein sequence ID" value="GAV22814.1"/>
    <property type="molecule type" value="Genomic_DNA"/>
</dbReference>
<dbReference type="Gene3D" id="3.40.800.20">
    <property type="entry name" value="Histone deacetylase domain"/>
    <property type="match status" value="1"/>
</dbReference>
<dbReference type="Pfam" id="PF00850">
    <property type="entry name" value="Hist_deacetyl"/>
    <property type="match status" value="1"/>
</dbReference>
<dbReference type="STRING" id="870242.cpu_13240"/>
<dbReference type="InterPro" id="IPR023696">
    <property type="entry name" value="Ureohydrolase_dom_sf"/>
</dbReference>
<keyword evidence="4" id="KW-0006">Acetoin catabolism</keyword>
<dbReference type="UniPathway" id="UPA00040"/>
<dbReference type="SUPFAM" id="SSF52768">
    <property type="entry name" value="Arginase/deacetylase"/>
    <property type="match status" value="1"/>
</dbReference>
<organism evidence="6 7">
    <name type="scientific">Carboxydothermus pertinax</name>
    <dbReference type="NCBI Taxonomy" id="870242"/>
    <lineage>
        <taxon>Bacteria</taxon>
        <taxon>Bacillati</taxon>
        <taxon>Bacillota</taxon>
        <taxon>Clostridia</taxon>
        <taxon>Thermoanaerobacterales</taxon>
        <taxon>Thermoanaerobacteraceae</taxon>
        <taxon>Carboxydothermus</taxon>
    </lineage>
</organism>
<evidence type="ECO:0000256" key="1">
    <source>
        <dbReference type="ARBA" id="ARBA00005101"/>
    </source>
</evidence>
<evidence type="ECO:0000256" key="2">
    <source>
        <dbReference type="ARBA" id="ARBA00005947"/>
    </source>
</evidence>
<comment type="similarity">
    <text evidence="2">Belongs to the histone deacetylase family.</text>
</comment>
<dbReference type="CDD" id="cd09994">
    <property type="entry name" value="HDAC_AcuC_like"/>
    <property type="match status" value="1"/>
</dbReference>
<gene>
    <name evidence="6" type="ORF">cpu_13240</name>
</gene>
<dbReference type="InterPro" id="IPR000286">
    <property type="entry name" value="HDACs"/>
</dbReference>
<evidence type="ECO:0000256" key="3">
    <source>
        <dbReference type="ARBA" id="ARBA00020218"/>
    </source>
</evidence>
<dbReference type="PRINTS" id="PR01272">
    <property type="entry name" value="ACUCPROTEIN"/>
</dbReference>